<evidence type="ECO:0000256" key="2">
    <source>
        <dbReference type="ARBA" id="ARBA00022747"/>
    </source>
</evidence>
<dbReference type="PANTHER" id="PTHR30408:SF12">
    <property type="entry name" value="TYPE I RESTRICTION ENZYME MJAVIII SPECIFICITY SUBUNIT"/>
    <property type="match status" value="1"/>
</dbReference>
<feature type="domain" description="Type I restriction modification DNA specificity" evidence="4">
    <location>
        <begin position="210"/>
        <end position="386"/>
    </location>
</feature>
<name>A0A8T3VPQ7_METOL</name>
<dbReference type="PANTHER" id="PTHR30408">
    <property type="entry name" value="TYPE-1 RESTRICTION ENZYME ECOKI SPECIFICITY PROTEIN"/>
    <property type="match status" value="1"/>
</dbReference>
<organism evidence="5 6">
    <name type="scientific">Methanobrevibacter olleyae</name>
    <dbReference type="NCBI Taxonomy" id="294671"/>
    <lineage>
        <taxon>Archaea</taxon>
        <taxon>Methanobacteriati</taxon>
        <taxon>Methanobacteriota</taxon>
        <taxon>Methanomada group</taxon>
        <taxon>Methanobacteria</taxon>
        <taxon>Methanobacteriales</taxon>
        <taxon>Methanobacteriaceae</taxon>
        <taxon>Methanobrevibacter</taxon>
    </lineage>
</organism>
<keyword evidence="3" id="KW-0238">DNA-binding</keyword>
<proteinExistence type="inferred from homology"/>
<reference evidence="5" key="1">
    <citation type="submission" date="2019-04" db="EMBL/GenBank/DDBJ databases">
        <title>Evolution of Biomass-Degrading Anaerobic Consortia Revealed by Metagenomics.</title>
        <authorList>
            <person name="Peng X."/>
        </authorList>
    </citation>
    <scope>NUCLEOTIDE SEQUENCE</scope>
    <source>
        <strain evidence="5">SIG14</strain>
    </source>
</reference>
<evidence type="ECO:0000256" key="1">
    <source>
        <dbReference type="ARBA" id="ARBA00010923"/>
    </source>
</evidence>
<dbReference type="CDD" id="cd17252">
    <property type="entry name" value="RMtype1_S_EcoKI-TRD1-CR1_like"/>
    <property type="match status" value="1"/>
</dbReference>
<feature type="domain" description="Type I restriction modification DNA specificity" evidence="4">
    <location>
        <begin position="8"/>
        <end position="183"/>
    </location>
</feature>
<comment type="similarity">
    <text evidence="1">Belongs to the type-I restriction system S methylase family.</text>
</comment>
<dbReference type="Gene3D" id="3.90.220.20">
    <property type="entry name" value="DNA methylase specificity domains"/>
    <property type="match status" value="2"/>
</dbReference>
<dbReference type="GO" id="GO:0009307">
    <property type="term" value="P:DNA restriction-modification system"/>
    <property type="evidence" value="ECO:0007669"/>
    <property type="project" value="UniProtKB-KW"/>
</dbReference>
<dbReference type="Proteomes" id="UP000732619">
    <property type="component" value="Unassembled WGS sequence"/>
</dbReference>
<comment type="caution">
    <text evidence="5">The sequence shown here is derived from an EMBL/GenBank/DDBJ whole genome shotgun (WGS) entry which is preliminary data.</text>
</comment>
<keyword evidence="2" id="KW-0680">Restriction system</keyword>
<dbReference type="CDD" id="cd17256">
    <property type="entry name" value="RMtype1_S_EcoJA65PI-TRD1-CR1_like"/>
    <property type="match status" value="1"/>
</dbReference>
<dbReference type="GO" id="GO:0003677">
    <property type="term" value="F:DNA binding"/>
    <property type="evidence" value="ECO:0007669"/>
    <property type="project" value="UniProtKB-KW"/>
</dbReference>
<evidence type="ECO:0000313" key="5">
    <source>
        <dbReference type="EMBL" id="MBE6513464.1"/>
    </source>
</evidence>
<dbReference type="InterPro" id="IPR044946">
    <property type="entry name" value="Restrct_endonuc_typeI_TRD_sf"/>
</dbReference>
<evidence type="ECO:0000313" key="6">
    <source>
        <dbReference type="Proteomes" id="UP000732619"/>
    </source>
</evidence>
<evidence type="ECO:0000256" key="3">
    <source>
        <dbReference type="ARBA" id="ARBA00023125"/>
    </source>
</evidence>
<gene>
    <name evidence="5" type="ORF">E7Z75_10060</name>
</gene>
<dbReference type="Pfam" id="PF01420">
    <property type="entry name" value="Methylase_S"/>
    <property type="match status" value="2"/>
</dbReference>
<accession>A0A8T3VPQ7</accession>
<evidence type="ECO:0000259" key="4">
    <source>
        <dbReference type="Pfam" id="PF01420"/>
    </source>
</evidence>
<dbReference type="InterPro" id="IPR000055">
    <property type="entry name" value="Restrct_endonuc_typeI_TRD"/>
</dbReference>
<dbReference type="SUPFAM" id="SSF116734">
    <property type="entry name" value="DNA methylase specificity domain"/>
    <property type="match status" value="2"/>
</dbReference>
<sequence>MRFKEFTDEWDNIILNDIAEVKGGKRLPKGHTLTDEKNQHPYITVSDMENGSVNQNNIKYVPEEIQNKISQYTITDRDIFISVAGQRLGILGIIPPSLNGANLTENADKITNIQINQKFLYHSLETSVLTKLIQKVSTRNAQPKLALKEIRNIKLVIPQTKQEQEKISNFLDYVDKKIELMDNNYQYFKAFKKYLLQNIFAQKLRFDGFNEEWKKTYLKDIGTFYRGHSYNSSNVVNEGLLVLRSNNIQNNTLNFDEDELQFVNKDCKPELNLLDGDIVICMSNGTKSLVGKSAQYNGNYNSKLTVGAFCSIFRSDFPLAPYIFQSELYKKYSYLLLAGTNINNLKNSDLEKLSLYIPSLEEQEKIANFLSSVDQKIDLLKDQISQMEDFKRGLLQSLFVKIIERIKNIFLYVRLIIN</sequence>
<dbReference type="AlphaFoldDB" id="A0A8T3VPQ7"/>
<dbReference type="InterPro" id="IPR052021">
    <property type="entry name" value="Type-I_RS_S_subunit"/>
</dbReference>
<protein>
    <recommendedName>
        <fullName evidence="4">Type I restriction modification DNA specificity domain-containing protein</fullName>
    </recommendedName>
</protein>
<dbReference type="EMBL" id="SUTG01000096">
    <property type="protein sequence ID" value="MBE6513464.1"/>
    <property type="molecule type" value="Genomic_DNA"/>
</dbReference>